<accession>A0AAE4FW94</accession>
<dbReference type="Proteomes" id="UP001268256">
    <property type="component" value="Unassembled WGS sequence"/>
</dbReference>
<dbReference type="RefSeq" id="WP_322879431.1">
    <property type="nucleotide sequence ID" value="NZ_JAVMIP010000024.1"/>
</dbReference>
<dbReference type="Pfam" id="PF05019">
    <property type="entry name" value="Coq4"/>
    <property type="match status" value="1"/>
</dbReference>
<sequence>MITLPSHLYFSEYVFALDQNLDSLDLEALLKLPRESLGFQYANMLTQGGFNADFFPRVPTDDVLDYIRLRVRQTHDIWHVVTGFGTDEAGEIAIQAFGLAQMHYPSAVLIIVSGIMAAIKHPDQLNMTVEKVYQGYQLGQNAGPFWGQKWELAWEKPVTDWRAELKVAPSGS</sequence>
<proteinExistence type="predicted"/>
<organism evidence="1 2">
    <name type="scientific">Pseudocalidococcus azoricus BACA0444</name>
    <dbReference type="NCBI Taxonomy" id="2918990"/>
    <lineage>
        <taxon>Bacteria</taxon>
        <taxon>Bacillati</taxon>
        <taxon>Cyanobacteriota</taxon>
        <taxon>Cyanophyceae</taxon>
        <taxon>Acaryochloridales</taxon>
        <taxon>Thermosynechococcaceae</taxon>
        <taxon>Pseudocalidococcus</taxon>
        <taxon>Pseudocalidococcus azoricus</taxon>
    </lineage>
</organism>
<reference evidence="2" key="1">
    <citation type="submission" date="2023-07" db="EMBL/GenBank/DDBJ databases">
        <authorList>
            <person name="Luz R."/>
            <person name="Cordeiro R."/>
            <person name="Fonseca A."/>
            <person name="Goncalves V."/>
        </authorList>
    </citation>
    <scope>NUCLEOTIDE SEQUENCE [LARGE SCALE GENOMIC DNA]</scope>
    <source>
        <strain evidence="2">BACA0444</strain>
    </source>
</reference>
<dbReference type="EMBL" id="JAVMIP010000024">
    <property type="protein sequence ID" value="MDS3862221.1"/>
    <property type="molecule type" value="Genomic_DNA"/>
</dbReference>
<keyword evidence="2" id="KW-1185">Reference proteome</keyword>
<protein>
    <submittedName>
        <fullName evidence="1">Coq4 family protein</fullName>
    </submittedName>
</protein>
<name>A0AAE4FW94_9CYAN</name>
<comment type="caution">
    <text evidence="1">The sequence shown here is derived from an EMBL/GenBank/DDBJ whole genome shotgun (WGS) entry which is preliminary data.</text>
</comment>
<dbReference type="AlphaFoldDB" id="A0AAE4FW94"/>
<evidence type="ECO:0000313" key="1">
    <source>
        <dbReference type="EMBL" id="MDS3862221.1"/>
    </source>
</evidence>
<dbReference type="InterPro" id="IPR007715">
    <property type="entry name" value="Coq4"/>
</dbReference>
<dbReference type="PANTHER" id="PTHR12922">
    <property type="entry name" value="UBIQUINONE BIOSYNTHESIS PROTEIN"/>
    <property type="match status" value="1"/>
</dbReference>
<dbReference type="PANTHER" id="PTHR12922:SF7">
    <property type="entry name" value="UBIQUINONE BIOSYNTHESIS PROTEIN COQ4 HOMOLOG, MITOCHONDRIAL"/>
    <property type="match status" value="1"/>
</dbReference>
<dbReference type="GO" id="GO:0006744">
    <property type="term" value="P:ubiquinone biosynthetic process"/>
    <property type="evidence" value="ECO:0007669"/>
    <property type="project" value="InterPro"/>
</dbReference>
<gene>
    <name evidence="1" type="ORF">RIF25_15575</name>
</gene>
<evidence type="ECO:0000313" key="2">
    <source>
        <dbReference type="Proteomes" id="UP001268256"/>
    </source>
</evidence>